<accession>F6HK65</accession>
<sequence length="134" mass="15637">MTRIAHQFTLYRFGFLISMIGFVFPRANALGTTFDYQFLRGFVFQIPFTFTTFINPTYSKLLFFSARTLPIQERERRPLYSSHSTQGDRPSAALMKVVVHRYITRLHSLGVPVAKGCGNALFYYLKKWTTYQRS</sequence>
<dbReference type="ExpressionAtlas" id="F6HK65">
    <property type="expression patterns" value="baseline and differential"/>
</dbReference>
<organism evidence="1 2">
    <name type="scientific">Vitis vinifera</name>
    <name type="common">Grape</name>
    <dbReference type="NCBI Taxonomy" id="29760"/>
    <lineage>
        <taxon>Eukaryota</taxon>
        <taxon>Viridiplantae</taxon>
        <taxon>Streptophyta</taxon>
        <taxon>Embryophyta</taxon>
        <taxon>Tracheophyta</taxon>
        <taxon>Spermatophyta</taxon>
        <taxon>Magnoliopsida</taxon>
        <taxon>eudicotyledons</taxon>
        <taxon>Gunneridae</taxon>
        <taxon>Pentapetalae</taxon>
        <taxon>rosids</taxon>
        <taxon>Vitales</taxon>
        <taxon>Vitaceae</taxon>
        <taxon>Viteae</taxon>
        <taxon>Vitis</taxon>
    </lineage>
</organism>
<evidence type="ECO:0000313" key="1">
    <source>
        <dbReference type="EMBL" id="CCB55068.1"/>
    </source>
</evidence>
<name>F6HK65_VITVI</name>
<dbReference type="HOGENOM" id="CLU_1900014_0_0_1"/>
<dbReference type="InParanoid" id="F6HK65"/>
<dbReference type="PaxDb" id="29760-VIT_12s0035g00470.t01"/>
<dbReference type="Proteomes" id="UP000009183">
    <property type="component" value="Chromosome 12"/>
</dbReference>
<dbReference type="EMBL" id="FN595990">
    <property type="protein sequence ID" value="CCB55068.1"/>
    <property type="molecule type" value="Genomic_DNA"/>
</dbReference>
<dbReference type="AlphaFoldDB" id="F6HK65"/>
<evidence type="ECO:0000313" key="2">
    <source>
        <dbReference type="Proteomes" id="UP000009183"/>
    </source>
</evidence>
<protein>
    <submittedName>
        <fullName evidence="1">Uncharacterized protein</fullName>
    </submittedName>
</protein>
<keyword evidence="2" id="KW-1185">Reference proteome</keyword>
<proteinExistence type="predicted"/>
<gene>
    <name evidence="1" type="ordered locus">VIT_12s0035g00470</name>
</gene>
<reference evidence="2" key="1">
    <citation type="journal article" date="2007" name="Nature">
        <title>The grapevine genome sequence suggests ancestral hexaploidization in major angiosperm phyla.</title>
        <authorList>
            <consortium name="The French-Italian Public Consortium for Grapevine Genome Characterization."/>
            <person name="Jaillon O."/>
            <person name="Aury J.-M."/>
            <person name="Noel B."/>
            <person name="Policriti A."/>
            <person name="Clepet C."/>
            <person name="Casagrande A."/>
            <person name="Choisne N."/>
            <person name="Aubourg S."/>
            <person name="Vitulo N."/>
            <person name="Jubin C."/>
            <person name="Vezzi A."/>
            <person name="Legeai F."/>
            <person name="Hugueney P."/>
            <person name="Dasilva C."/>
            <person name="Horner D."/>
            <person name="Mica E."/>
            <person name="Jublot D."/>
            <person name="Poulain J."/>
            <person name="Bruyere C."/>
            <person name="Billault A."/>
            <person name="Segurens B."/>
            <person name="Gouyvenoux M."/>
            <person name="Ugarte E."/>
            <person name="Cattonaro F."/>
            <person name="Anthouard V."/>
            <person name="Vico V."/>
            <person name="Del Fabbro C."/>
            <person name="Alaux M."/>
            <person name="Di Gaspero G."/>
            <person name="Dumas V."/>
            <person name="Felice N."/>
            <person name="Paillard S."/>
            <person name="Juman I."/>
            <person name="Moroldo M."/>
            <person name="Scalabrin S."/>
            <person name="Canaguier A."/>
            <person name="Le Clainche I."/>
            <person name="Malacrida G."/>
            <person name="Durand E."/>
            <person name="Pesole G."/>
            <person name="Laucou V."/>
            <person name="Chatelet P."/>
            <person name="Merdinoglu D."/>
            <person name="Delledonne M."/>
            <person name="Pezzotti M."/>
            <person name="Lecharny A."/>
            <person name="Scarpelli C."/>
            <person name="Artiguenave F."/>
            <person name="Pe M.E."/>
            <person name="Valle G."/>
            <person name="Morgante M."/>
            <person name="Caboche M."/>
            <person name="Adam-Blondon A.-F."/>
            <person name="Weissenbach J."/>
            <person name="Quetier F."/>
            <person name="Wincker P."/>
        </authorList>
    </citation>
    <scope>NUCLEOTIDE SEQUENCE [LARGE SCALE GENOMIC DNA]</scope>
    <source>
        <strain evidence="2">cv. Pinot noir / PN40024</strain>
    </source>
</reference>